<sequence length="63" mass="7315">MKTTSDLVKELKQHGVLIIEDHMKHTLPDLTFTLDCMCITYSKREIESTKLGRVVRIRMMAAH</sequence>
<protein>
    <submittedName>
        <fullName evidence="1">Uncharacterized protein</fullName>
    </submittedName>
</protein>
<evidence type="ECO:0000313" key="2">
    <source>
        <dbReference type="Proteomes" id="UP000240568"/>
    </source>
</evidence>
<reference evidence="1 2" key="1">
    <citation type="submission" date="2017-04" db="EMBL/GenBank/DDBJ databases">
        <authorList>
            <person name="Afonso C.L."/>
            <person name="Miller P.J."/>
            <person name="Scott M.A."/>
            <person name="Spackman E."/>
            <person name="Goraichik I."/>
            <person name="Dimitrov K.M."/>
            <person name="Suarez D.L."/>
            <person name="Swayne D.E."/>
        </authorList>
    </citation>
    <scope>NUCLEOTIDE SEQUENCE [LARGE SCALE GENOMIC DNA]</scope>
</reference>
<organism evidence="1 2">
    <name type="scientific">Erwinia phage vB_EamM_Y3</name>
    <dbReference type="NCBI Taxonomy" id="1983553"/>
    <lineage>
        <taxon>Viruses</taxon>
        <taxon>Duplodnaviria</taxon>
        <taxon>Heunggongvirae</taxon>
        <taxon>Uroviricota</taxon>
        <taxon>Caudoviricetes</taxon>
        <taxon>Sasquatchvirus</taxon>
        <taxon>Sasquatchvirus Y3</taxon>
    </lineage>
</organism>
<dbReference type="EMBL" id="KY984068">
    <property type="protein sequence ID" value="ARW58953.1"/>
    <property type="molecule type" value="Genomic_DNA"/>
</dbReference>
<gene>
    <name evidence="1" type="ORF">Y3_313</name>
</gene>
<name>A0A2H4IBL4_9CAUD</name>
<keyword evidence="2" id="KW-1185">Reference proteome</keyword>
<proteinExistence type="predicted"/>
<evidence type="ECO:0000313" key="1">
    <source>
        <dbReference type="EMBL" id="ARW58953.1"/>
    </source>
</evidence>
<accession>A0A2H4IBL4</accession>
<dbReference type="Proteomes" id="UP000240568">
    <property type="component" value="Segment"/>
</dbReference>